<gene>
    <name evidence="7" type="ORF">JF69_15670</name>
</gene>
<dbReference type="Proteomes" id="UP000033648">
    <property type="component" value="Unassembled WGS sequence"/>
</dbReference>
<evidence type="ECO:0000256" key="5">
    <source>
        <dbReference type="SAM" id="Phobius"/>
    </source>
</evidence>
<dbReference type="GO" id="GO:0005886">
    <property type="term" value="C:plasma membrane"/>
    <property type="evidence" value="ECO:0007669"/>
    <property type="project" value="UniProtKB-SubCell"/>
</dbReference>
<feature type="transmembrane region" description="Helical" evidence="5">
    <location>
        <begin position="90"/>
        <end position="110"/>
    </location>
</feature>
<feature type="domain" description="Major facilitator superfamily (MFS) profile" evidence="6">
    <location>
        <begin position="233"/>
        <end position="421"/>
    </location>
</feature>
<evidence type="ECO:0000256" key="4">
    <source>
        <dbReference type="ARBA" id="ARBA00023136"/>
    </source>
</evidence>
<dbReference type="InterPro" id="IPR020846">
    <property type="entry name" value="MFS_dom"/>
</dbReference>
<proteinExistence type="predicted"/>
<dbReference type="GO" id="GO:0022857">
    <property type="term" value="F:transmembrane transporter activity"/>
    <property type="evidence" value="ECO:0007669"/>
    <property type="project" value="InterPro"/>
</dbReference>
<dbReference type="SUPFAM" id="SSF103473">
    <property type="entry name" value="MFS general substrate transporter"/>
    <property type="match status" value="1"/>
</dbReference>
<feature type="transmembrane region" description="Helical" evidence="5">
    <location>
        <begin position="370"/>
        <end position="390"/>
    </location>
</feature>
<sequence>MNETTQKPARDKVSVNRILILLFPTIIGVYGVYQAIGQVLLPAQIVSIDPTNKVHDTAMISFVNSLVGTIILPVGAAISDRTRSRFGKRTPWLIISALGTALACIGMGFMTGIAGLVVMAGLVWLFANWFQGVIYAVIPDRIPEDKRGVASSVTGLGVPVGILVFVNLASRTGQHWGYLLVGLFLLVAAVVFCIFAPEPSSLENLPQEPKEKKRKTFNFKEIGHFFSAFLHWDFTMAFISRFTFYFAAFAISSFTFYVLTDYIGTKNIPGQNPTTAVATISSIQTVAQIIAIIIFGKLADMLDRRKLVVAMSSIVYMVSFIVPLVMPNWIGMVIYAIINGAAGGVYFSVDIAVMSLVLPSKADEGRDLGILAVATSVPAALSPLIGSMLISATGTYAAVFVFGILTSFLGGVFTMLIRSVR</sequence>
<feature type="transmembrane region" description="Helical" evidence="5">
    <location>
        <begin position="307"/>
        <end position="326"/>
    </location>
</feature>
<dbReference type="Gene3D" id="1.20.1250.20">
    <property type="entry name" value="MFS general substrate transporter like domains"/>
    <property type="match status" value="2"/>
</dbReference>
<dbReference type="EMBL" id="JWME01000014">
    <property type="protein sequence ID" value="KJY49020.1"/>
    <property type="molecule type" value="Genomic_DNA"/>
</dbReference>
<feature type="transmembrane region" description="Helical" evidence="5">
    <location>
        <begin position="176"/>
        <end position="196"/>
    </location>
</feature>
<evidence type="ECO:0000313" key="7">
    <source>
        <dbReference type="EMBL" id="KJY49020.1"/>
    </source>
</evidence>
<keyword evidence="2 5" id="KW-0812">Transmembrane</keyword>
<evidence type="ECO:0000256" key="3">
    <source>
        <dbReference type="ARBA" id="ARBA00022989"/>
    </source>
</evidence>
<dbReference type="InterPro" id="IPR011701">
    <property type="entry name" value="MFS"/>
</dbReference>
<reference evidence="7 8" key="1">
    <citation type="submission" date="2014-12" db="EMBL/GenBank/DDBJ databases">
        <title>Comparative genomics of the lactic acid bacteria isolated from the honey bee gut.</title>
        <authorList>
            <person name="Ellegaard K.M."/>
            <person name="Tamarit D."/>
            <person name="Javelind E."/>
            <person name="Olofsson T."/>
            <person name="Andersson S.G."/>
            <person name="Vasquez A."/>
        </authorList>
    </citation>
    <scope>NUCLEOTIDE SEQUENCE [LARGE SCALE GENOMIC DNA]</scope>
    <source>
        <strain evidence="7 8">Bin2</strain>
    </source>
</reference>
<dbReference type="OrthoDB" id="7584869at2"/>
<feature type="transmembrane region" description="Helical" evidence="5">
    <location>
        <begin position="18"/>
        <end position="37"/>
    </location>
</feature>
<feature type="transmembrane region" description="Helical" evidence="5">
    <location>
        <begin position="396"/>
        <end position="417"/>
    </location>
</feature>
<feature type="transmembrane region" description="Helical" evidence="5">
    <location>
        <begin position="57"/>
        <end position="78"/>
    </location>
</feature>
<comment type="subcellular location">
    <subcellularLocation>
        <location evidence="1">Cell membrane</location>
        <topology evidence="1">Multi-pass membrane protein</topology>
    </subcellularLocation>
</comment>
<evidence type="ECO:0000256" key="2">
    <source>
        <dbReference type="ARBA" id="ARBA00022692"/>
    </source>
</evidence>
<feature type="transmembrane region" description="Helical" evidence="5">
    <location>
        <begin position="116"/>
        <end position="137"/>
    </location>
</feature>
<dbReference type="PANTHER" id="PTHR23528:SF1">
    <property type="entry name" value="MAJOR FACILITATOR SUPERFAMILY (MFS) PROFILE DOMAIN-CONTAINING PROTEIN"/>
    <property type="match status" value="1"/>
</dbReference>
<evidence type="ECO:0000256" key="1">
    <source>
        <dbReference type="ARBA" id="ARBA00004651"/>
    </source>
</evidence>
<dbReference type="PROSITE" id="PS50850">
    <property type="entry name" value="MFS"/>
    <property type="match status" value="1"/>
</dbReference>
<feature type="transmembrane region" description="Helical" evidence="5">
    <location>
        <begin position="275"/>
        <end position="295"/>
    </location>
</feature>
<dbReference type="PANTHER" id="PTHR23528">
    <property type="match status" value="1"/>
</dbReference>
<dbReference type="AlphaFoldDB" id="A0A0F4KRK5"/>
<comment type="caution">
    <text evidence="7">The sequence shown here is derived from an EMBL/GenBank/DDBJ whole genome shotgun (WGS) entry which is preliminary data.</text>
</comment>
<feature type="transmembrane region" description="Helical" evidence="5">
    <location>
        <begin position="149"/>
        <end position="170"/>
    </location>
</feature>
<feature type="transmembrane region" description="Helical" evidence="5">
    <location>
        <begin position="332"/>
        <end position="358"/>
    </location>
</feature>
<evidence type="ECO:0000259" key="6">
    <source>
        <dbReference type="PROSITE" id="PS50850"/>
    </source>
</evidence>
<dbReference type="PATRIC" id="fig|1684.4.peg.1685"/>
<feature type="transmembrane region" description="Helical" evidence="5">
    <location>
        <begin position="242"/>
        <end position="263"/>
    </location>
</feature>
<protein>
    <submittedName>
        <fullName evidence="7">Transporter, major facilitator family protein</fullName>
    </submittedName>
</protein>
<dbReference type="Pfam" id="PF07690">
    <property type="entry name" value="MFS_1"/>
    <property type="match status" value="2"/>
</dbReference>
<keyword evidence="4 5" id="KW-0472">Membrane</keyword>
<accession>A0A0F4KRK5</accession>
<organism evidence="7 8">
    <name type="scientific">Bifidobacterium asteroides</name>
    <dbReference type="NCBI Taxonomy" id="1684"/>
    <lineage>
        <taxon>Bacteria</taxon>
        <taxon>Bacillati</taxon>
        <taxon>Actinomycetota</taxon>
        <taxon>Actinomycetes</taxon>
        <taxon>Bifidobacteriales</taxon>
        <taxon>Bifidobacteriaceae</taxon>
        <taxon>Bifidobacterium</taxon>
    </lineage>
</organism>
<name>A0A0F4KRK5_9BIFI</name>
<dbReference type="InterPro" id="IPR036259">
    <property type="entry name" value="MFS_trans_sf"/>
</dbReference>
<keyword evidence="3 5" id="KW-1133">Transmembrane helix</keyword>
<evidence type="ECO:0000313" key="8">
    <source>
        <dbReference type="Proteomes" id="UP000033648"/>
    </source>
</evidence>